<protein>
    <submittedName>
        <fullName evidence="4">Glucuronosyltransferase</fullName>
    </submittedName>
</protein>
<reference evidence="4" key="1">
    <citation type="submission" date="2022-11" db="UniProtKB">
        <authorList>
            <consortium name="WormBaseParasite"/>
        </authorList>
    </citation>
    <scope>IDENTIFICATION</scope>
</reference>
<feature type="chain" id="PRO_5037181635" evidence="2">
    <location>
        <begin position="18"/>
        <end position="972"/>
    </location>
</feature>
<dbReference type="WBParaSite" id="scf7180000424111.g12317">
    <property type="protein sequence ID" value="scf7180000424111.g12317"/>
    <property type="gene ID" value="scf7180000424111.g12317"/>
</dbReference>
<evidence type="ECO:0000256" key="1">
    <source>
        <dbReference type="SAM" id="Coils"/>
    </source>
</evidence>
<feature type="signal peptide" evidence="2">
    <location>
        <begin position="1"/>
        <end position="17"/>
    </location>
</feature>
<keyword evidence="3" id="KW-1185">Reference proteome</keyword>
<evidence type="ECO:0000313" key="4">
    <source>
        <dbReference type="WBParaSite" id="scf7180000424111.g12317"/>
    </source>
</evidence>
<keyword evidence="2" id="KW-0732">Signal</keyword>
<dbReference type="AlphaFoldDB" id="A0A915P685"/>
<feature type="coiled-coil region" evidence="1">
    <location>
        <begin position="710"/>
        <end position="817"/>
    </location>
</feature>
<name>A0A915P685_9BILA</name>
<feature type="coiled-coil region" evidence="1">
    <location>
        <begin position="600"/>
        <end position="675"/>
    </location>
</feature>
<organism evidence="3 4">
    <name type="scientific">Meloidogyne floridensis</name>
    <dbReference type="NCBI Taxonomy" id="298350"/>
    <lineage>
        <taxon>Eukaryota</taxon>
        <taxon>Metazoa</taxon>
        <taxon>Ecdysozoa</taxon>
        <taxon>Nematoda</taxon>
        <taxon>Chromadorea</taxon>
        <taxon>Rhabditida</taxon>
        <taxon>Tylenchina</taxon>
        <taxon>Tylenchomorpha</taxon>
        <taxon>Tylenchoidea</taxon>
        <taxon>Meloidogynidae</taxon>
        <taxon>Meloidogyninae</taxon>
        <taxon>Meloidogyne</taxon>
    </lineage>
</organism>
<evidence type="ECO:0000313" key="3">
    <source>
        <dbReference type="Proteomes" id="UP000887560"/>
    </source>
</evidence>
<evidence type="ECO:0000256" key="2">
    <source>
        <dbReference type="SAM" id="SignalP"/>
    </source>
</evidence>
<accession>A0A915P685</accession>
<proteinExistence type="predicted"/>
<sequence length="972" mass="116885">MLRHFLFFLAAFYIANSMKGVKQNSKLNSTQHEHKTSKTVLFISSNHRPDHFRMNSAFANVLAKQYNLHFVILNSKNEKESEIKQFKQEYGKKIFEKKDFIEKQKNMKYESAFFDVMDTGALFLFAELEIKNVFAINNNPLMPYQFEYVGKSIPHRVPEFYSTEMDFWRRYYFTDYYTIRAKYEITAKYDKLTEICKSIHSRMNKMYKNWEIKYYNFLQTLQNNEIFNEIPVKLNDKKGNEENILFKYKNILEQRLEKFKDSKGIMKENIWSNVLQLLEKLLKIKGNINDIFGLLIMHGGFLCDTEHASELKNKLKRLEDHKWTKFLEDLESEIKNKKITDIDYILREYPQFLEKQLKHQIEDKLENEVFYFRLYKFSEMLMKFEVENNEDYILTMFFIFFEKLYERENETLTISQLYKNIKAIFINSDEMIDFPLGDSKPDNLYYVGGFHLDIEQIKKDRIAMKVFNKIYGKTLELVNSNSKIGKYDFIYDCKIKENMEIDGIEDQLADYKTKLKNPVLMEYYHDEKSKLEISVGIIEETIKNIQIKKNKCGFYEDFKQTIYNEINQLKKEKLKLFEDLKQSGGEIEKLDFYKKSLNGLKHQMENQKILGAKIEKLKEENQKYTQEMEYLIENNKDVQNNKKLPKEEDKKEEEIKTLKNKIMGNNKEIQEIQNNTPVNEFPSNKCYFLKNQFEKKIDLIEDIYKIGTKIKEKMNNAKRLEQKIITTTRKINTLGAEMSKLEEYKENLNDINTVIEDQKIVQNKIKEINEELEKYTEKMLHEKKIKTDEMQQFENQIRKHNQIIEELENDRIKYMSNSKKEIETLQERIFYKSFNIQKILDMKEELVKGTIRMLIINCNRNQVIEAIAFNVEIFCLPYRDDQKYVAEGLKLNYFKVQEKKMKENGQYYYKKDDERSYKFLSNLSFIENMMEANDENYIDYLPLSTDLIYATLGDRKYQKIFEYGIEKILKGK</sequence>
<dbReference type="Proteomes" id="UP000887560">
    <property type="component" value="Unplaced"/>
</dbReference>
<keyword evidence="1" id="KW-0175">Coiled coil</keyword>